<keyword evidence="5 9" id="KW-0819">tRNA processing</keyword>
<dbReference type="InterPro" id="IPR042296">
    <property type="entry name" value="tRNA_met_Trm1_C"/>
</dbReference>
<evidence type="ECO:0000256" key="1">
    <source>
        <dbReference type="ARBA" id="ARBA00022555"/>
    </source>
</evidence>
<dbReference type="CDD" id="cd02440">
    <property type="entry name" value="AdoMet_MTases"/>
    <property type="match status" value="1"/>
</dbReference>
<keyword evidence="3 9" id="KW-0808">Transferase</keyword>
<dbReference type="AlphaFoldDB" id="A0A1X2G886"/>
<dbReference type="OrthoDB" id="6349953at2759"/>
<keyword evidence="12" id="KW-1185">Reference proteome</keyword>
<evidence type="ECO:0000256" key="5">
    <source>
        <dbReference type="ARBA" id="ARBA00022694"/>
    </source>
</evidence>
<protein>
    <recommendedName>
        <fullName evidence="7 9">tRNA (guanine(26)-N(2))-dimethyltransferase</fullName>
        <ecNumber evidence="7 9">2.1.1.216</ecNumber>
    </recommendedName>
</protein>
<dbReference type="NCBIfam" id="TIGR00308">
    <property type="entry name" value="TRM1"/>
    <property type="match status" value="1"/>
</dbReference>
<evidence type="ECO:0000256" key="8">
    <source>
        <dbReference type="ARBA" id="ARBA00051897"/>
    </source>
</evidence>
<dbReference type="PANTHER" id="PTHR10631">
    <property type="entry name" value="N 2 ,N 2 -DIMETHYLGUANOSINE TRNA METHYLTRANSFERASE"/>
    <property type="match status" value="1"/>
</dbReference>
<comment type="catalytic activity">
    <reaction evidence="8 9">
        <text>guanosine(26) in tRNA + 2 S-adenosyl-L-methionine = N(2)-dimethylguanosine(26) in tRNA + 2 S-adenosyl-L-homocysteine + 2 H(+)</text>
        <dbReference type="Rhea" id="RHEA:43140"/>
        <dbReference type="Rhea" id="RHEA-COMP:10359"/>
        <dbReference type="Rhea" id="RHEA-COMP:10360"/>
        <dbReference type="ChEBI" id="CHEBI:15378"/>
        <dbReference type="ChEBI" id="CHEBI:57856"/>
        <dbReference type="ChEBI" id="CHEBI:59789"/>
        <dbReference type="ChEBI" id="CHEBI:74269"/>
        <dbReference type="ChEBI" id="CHEBI:74513"/>
        <dbReference type="EC" id="2.1.1.216"/>
    </reaction>
</comment>
<evidence type="ECO:0000256" key="10">
    <source>
        <dbReference type="SAM" id="MobiDB-lite"/>
    </source>
</evidence>
<evidence type="ECO:0000256" key="4">
    <source>
        <dbReference type="ARBA" id="ARBA00022691"/>
    </source>
</evidence>
<dbReference type="FunFam" id="3.30.56.70:FF:000001">
    <property type="entry name" value="tRNA (guanine(26)-N(2))-dimethyltransferase"/>
    <property type="match status" value="1"/>
</dbReference>
<evidence type="ECO:0000256" key="2">
    <source>
        <dbReference type="ARBA" id="ARBA00022603"/>
    </source>
</evidence>
<dbReference type="Proteomes" id="UP000242146">
    <property type="component" value="Unassembled WGS sequence"/>
</dbReference>
<dbReference type="EC" id="2.1.1.216" evidence="7 9"/>
<evidence type="ECO:0000256" key="3">
    <source>
        <dbReference type="ARBA" id="ARBA00022679"/>
    </source>
</evidence>
<proteinExistence type="inferred from homology"/>
<keyword evidence="6 9" id="KW-0694">RNA-binding</keyword>
<dbReference type="GO" id="GO:0160103">
    <property type="term" value="F:tRNA (guanine(26)-N2/guanine(27)-N2)-dimethyltransferase activity"/>
    <property type="evidence" value="ECO:0007669"/>
    <property type="project" value="EnsemblFungi"/>
</dbReference>
<dbReference type="GO" id="GO:0140691">
    <property type="term" value="F:RNA folding chaperone"/>
    <property type="evidence" value="ECO:0007669"/>
    <property type="project" value="EnsemblFungi"/>
</dbReference>
<dbReference type="Pfam" id="PF02005">
    <property type="entry name" value="TRM"/>
    <property type="match status" value="1"/>
</dbReference>
<comment type="caution">
    <text evidence="11">The sequence shown here is derived from an EMBL/GenBank/DDBJ whole genome shotgun (WGS) entry which is preliminary data.</text>
</comment>
<dbReference type="GO" id="GO:0002940">
    <property type="term" value="P:tRNA N2-guanine methylation"/>
    <property type="evidence" value="ECO:0007669"/>
    <property type="project" value="EnsemblFungi"/>
</dbReference>
<keyword evidence="2 9" id="KW-0489">Methyltransferase</keyword>
<reference evidence="11 12" key="1">
    <citation type="submission" date="2016-07" db="EMBL/GenBank/DDBJ databases">
        <title>Pervasive Adenine N6-methylation of Active Genes in Fungi.</title>
        <authorList>
            <consortium name="DOE Joint Genome Institute"/>
            <person name="Mondo S.J."/>
            <person name="Dannebaum R.O."/>
            <person name="Kuo R.C."/>
            <person name="Labutti K."/>
            <person name="Haridas S."/>
            <person name="Kuo A."/>
            <person name="Salamov A."/>
            <person name="Ahrendt S.R."/>
            <person name="Lipzen A."/>
            <person name="Sullivan W."/>
            <person name="Andreopoulos W.B."/>
            <person name="Clum A."/>
            <person name="Lindquist E."/>
            <person name="Daum C."/>
            <person name="Ramamoorthy G.K."/>
            <person name="Gryganskyi A."/>
            <person name="Culley D."/>
            <person name="Magnuson J.K."/>
            <person name="James T.Y."/>
            <person name="O'Malley M.A."/>
            <person name="Stajich J.E."/>
            <person name="Spatafora J.W."/>
            <person name="Visel A."/>
            <person name="Grigoriev I.V."/>
        </authorList>
    </citation>
    <scope>NUCLEOTIDE SEQUENCE [LARGE SCALE GENOMIC DNA]</scope>
    <source>
        <strain evidence="11 12">NRRL 3301</strain>
    </source>
</reference>
<feature type="compositionally biased region" description="Basic residues" evidence="10">
    <location>
        <begin position="499"/>
        <end position="510"/>
    </location>
</feature>
<gene>
    <name evidence="11" type="ORF">DM01DRAFT_1339123</name>
</gene>
<dbReference type="Gene3D" id="3.30.56.70">
    <property type="entry name" value="N2,N2-dimethylguanosine tRNA methyltransferase, C-terminal domain"/>
    <property type="match status" value="1"/>
</dbReference>
<dbReference type="GO" id="GO:0000049">
    <property type="term" value="F:tRNA binding"/>
    <property type="evidence" value="ECO:0007669"/>
    <property type="project" value="UniProtKB-UniRule"/>
</dbReference>
<evidence type="ECO:0000313" key="12">
    <source>
        <dbReference type="Proteomes" id="UP000242146"/>
    </source>
</evidence>
<dbReference type="STRING" id="101127.A0A1X2G886"/>
<evidence type="ECO:0000256" key="9">
    <source>
        <dbReference type="PROSITE-ProRule" id="PRU00958"/>
    </source>
</evidence>
<dbReference type="PROSITE" id="PS51626">
    <property type="entry name" value="SAM_MT_TRM1"/>
    <property type="match status" value="1"/>
</dbReference>
<dbReference type="SUPFAM" id="SSF53335">
    <property type="entry name" value="S-adenosyl-L-methionine-dependent methyltransferases"/>
    <property type="match status" value="1"/>
</dbReference>
<name>A0A1X2G886_9FUNG</name>
<accession>A0A1X2G886</accession>
<sequence length="510" mass="57521">MTDQPIDITQFNPVTEGKATILFPKNNEVFYNPVQEFNRDMSIAAIRTWSEIYLQEKKDRIAKKTANITDPVEKQHRVKKMEDRLNPHDFNILEALAATGLRSIRYAKEIPNLRQVVANDLLQDAVDAIRRNIQYNELDEKLVKPNRDDAMRVMYKTVGTDDRYDVVDLDPYGSAAPFVDGAVQAVAEGGLLCVTCTDLAVLAGSMHPETCYGKYAGMPLKGMFPHEMAVRLVLQMLQTSAGRYKRYIVPMVSLSIDFYLRVFVRVYTSPDQVKKAASKIGVMYECSGCHAFAPQPFGKIDLKPNGQEHHTVNSGPPVNSRCDHCANTHHIGGPTWLGSLHNQDFLQKMFSHVEANQDKYGTSERMKGMLSLAKEELDQPGYWTLQRLCGTLHCNTVPMKDLFSAFLNGGYQVSLSHCGPTTIKTNAPSEVVWDIMRCWIQANPVTMKNLGENSPARRLLEKEPKFKADFTRHPDAVGESHKFVRYQINPTAHWGPKARAGKKRKSDTEQ</sequence>
<comment type="similarity">
    <text evidence="9">Belongs to the class I-like SAM-binding methyltransferase superfamily. Trm1 family.</text>
</comment>
<dbReference type="GO" id="GO:0005637">
    <property type="term" value="C:nuclear inner membrane"/>
    <property type="evidence" value="ECO:0007669"/>
    <property type="project" value="EnsemblFungi"/>
</dbReference>
<evidence type="ECO:0000256" key="6">
    <source>
        <dbReference type="ARBA" id="ARBA00022884"/>
    </source>
</evidence>
<organism evidence="11 12">
    <name type="scientific">Hesseltinella vesiculosa</name>
    <dbReference type="NCBI Taxonomy" id="101127"/>
    <lineage>
        <taxon>Eukaryota</taxon>
        <taxon>Fungi</taxon>
        <taxon>Fungi incertae sedis</taxon>
        <taxon>Mucoromycota</taxon>
        <taxon>Mucoromycotina</taxon>
        <taxon>Mucoromycetes</taxon>
        <taxon>Mucorales</taxon>
        <taxon>Cunninghamellaceae</taxon>
        <taxon>Hesseltinella</taxon>
    </lineage>
</organism>
<evidence type="ECO:0000313" key="11">
    <source>
        <dbReference type="EMBL" id="ORX47492.1"/>
    </source>
</evidence>
<dbReference type="GO" id="GO:0005739">
    <property type="term" value="C:mitochondrion"/>
    <property type="evidence" value="ECO:0007669"/>
    <property type="project" value="EnsemblFungi"/>
</dbReference>
<dbReference type="InterPro" id="IPR029063">
    <property type="entry name" value="SAM-dependent_MTases_sf"/>
</dbReference>
<dbReference type="PANTHER" id="PTHR10631:SF3">
    <property type="entry name" value="TRNA (GUANINE(26)-N(2))-DIMETHYLTRANSFERASE"/>
    <property type="match status" value="1"/>
</dbReference>
<keyword evidence="1 9" id="KW-0820">tRNA-binding</keyword>
<dbReference type="EMBL" id="MCGT01000033">
    <property type="protein sequence ID" value="ORX47492.1"/>
    <property type="molecule type" value="Genomic_DNA"/>
</dbReference>
<evidence type="ECO:0000256" key="7">
    <source>
        <dbReference type="ARBA" id="ARBA00039099"/>
    </source>
</evidence>
<feature type="region of interest" description="Disordered" evidence="10">
    <location>
        <begin position="489"/>
        <end position="510"/>
    </location>
</feature>
<dbReference type="Gene3D" id="3.40.50.150">
    <property type="entry name" value="Vaccinia Virus protein VP39"/>
    <property type="match status" value="1"/>
</dbReference>
<dbReference type="InterPro" id="IPR002905">
    <property type="entry name" value="Trm1"/>
</dbReference>
<keyword evidence="4 9" id="KW-0949">S-adenosyl-L-methionine</keyword>
<dbReference type="GO" id="GO:0160104">
    <property type="term" value="F:tRNA (guanine(26)-N2)-dimethyltransferase activity"/>
    <property type="evidence" value="ECO:0007669"/>
    <property type="project" value="UniProtKB-UniRule"/>
</dbReference>